<dbReference type="SMART" id="SM00355">
    <property type="entry name" value="ZnF_C2H2"/>
    <property type="match status" value="3"/>
</dbReference>
<dbReference type="Proteomes" id="UP001458880">
    <property type="component" value="Unassembled WGS sequence"/>
</dbReference>
<evidence type="ECO:0000313" key="3">
    <source>
        <dbReference type="EMBL" id="KAK9716752.1"/>
    </source>
</evidence>
<keyword evidence="1" id="KW-0479">Metal-binding</keyword>
<reference evidence="3 4" key="1">
    <citation type="journal article" date="2024" name="BMC Genomics">
        <title>De novo assembly and annotation of Popillia japonica's genome with initial clues to its potential as an invasive pest.</title>
        <authorList>
            <person name="Cucini C."/>
            <person name="Boschi S."/>
            <person name="Funari R."/>
            <person name="Cardaioli E."/>
            <person name="Iannotti N."/>
            <person name="Marturano G."/>
            <person name="Paoli F."/>
            <person name="Bruttini M."/>
            <person name="Carapelli A."/>
            <person name="Frati F."/>
            <person name="Nardi F."/>
        </authorList>
    </citation>
    <scope>NUCLEOTIDE SEQUENCE [LARGE SCALE GENOMIC DNA]</scope>
    <source>
        <strain evidence="3">DMR45628</strain>
    </source>
</reference>
<keyword evidence="1" id="KW-0862">Zinc</keyword>
<comment type="caution">
    <text evidence="3">The sequence shown here is derived from an EMBL/GenBank/DDBJ whole genome shotgun (WGS) entry which is preliminary data.</text>
</comment>
<dbReference type="EMBL" id="JASPKY010000253">
    <property type="protein sequence ID" value="KAK9716752.1"/>
    <property type="molecule type" value="Genomic_DNA"/>
</dbReference>
<feature type="domain" description="C2H2-type" evidence="2">
    <location>
        <begin position="13"/>
        <end position="40"/>
    </location>
</feature>
<gene>
    <name evidence="3" type="ORF">QE152_g24561</name>
</gene>
<dbReference type="Gene3D" id="3.30.160.60">
    <property type="entry name" value="Classic Zinc Finger"/>
    <property type="match status" value="1"/>
</dbReference>
<proteinExistence type="predicted"/>
<evidence type="ECO:0000256" key="1">
    <source>
        <dbReference type="PROSITE-ProRule" id="PRU00042"/>
    </source>
</evidence>
<dbReference type="Pfam" id="PF00096">
    <property type="entry name" value="zf-C2H2"/>
    <property type="match status" value="1"/>
</dbReference>
<sequence length="122" mass="14041">MSQFISGLNVSPYGCSVCGKCYKYQHSLYRHIKYECGKPPNFACPYPSQLVTRSRYVCIACGKSYSYVHSLKRHKKIECGKQPKVFCPVKTCSYKTKYKSSLKSHLRLKHFIYDADLVSSFS</sequence>
<dbReference type="InterPro" id="IPR013087">
    <property type="entry name" value="Znf_C2H2_type"/>
</dbReference>
<name>A0AAW1KG81_POPJA</name>
<dbReference type="GO" id="GO:0008270">
    <property type="term" value="F:zinc ion binding"/>
    <property type="evidence" value="ECO:0007669"/>
    <property type="project" value="UniProtKB-KW"/>
</dbReference>
<accession>A0AAW1KG81</accession>
<feature type="domain" description="C2H2-type" evidence="2">
    <location>
        <begin position="56"/>
        <end position="83"/>
    </location>
</feature>
<dbReference type="SUPFAM" id="SSF57667">
    <property type="entry name" value="beta-beta-alpha zinc fingers"/>
    <property type="match status" value="2"/>
</dbReference>
<evidence type="ECO:0000259" key="2">
    <source>
        <dbReference type="PROSITE" id="PS50157"/>
    </source>
</evidence>
<keyword evidence="4" id="KW-1185">Reference proteome</keyword>
<dbReference type="AlphaFoldDB" id="A0AAW1KG81"/>
<keyword evidence="1" id="KW-0863">Zinc-finger</keyword>
<organism evidence="3 4">
    <name type="scientific">Popillia japonica</name>
    <name type="common">Japanese beetle</name>
    <dbReference type="NCBI Taxonomy" id="7064"/>
    <lineage>
        <taxon>Eukaryota</taxon>
        <taxon>Metazoa</taxon>
        <taxon>Ecdysozoa</taxon>
        <taxon>Arthropoda</taxon>
        <taxon>Hexapoda</taxon>
        <taxon>Insecta</taxon>
        <taxon>Pterygota</taxon>
        <taxon>Neoptera</taxon>
        <taxon>Endopterygota</taxon>
        <taxon>Coleoptera</taxon>
        <taxon>Polyphaga</taxon>
        <taxon>Scarabaeiformia</taxon>
        <taxon>Scarabaeidae</taxon>
        <taxon>Rutelinae</taxon>
        <taxon>Popillia</taxon>
    </lineage>
</organism>
<evidence type="ECO:0000313" key="4">
    <source>
        <dbReference type="Proteomes" id="UP001458880"/>
    </source>
</evidence>
<protein>
    <submittedName>
        <fullName evidence="3">Zinc finger, C2H2 type</fullName>
    </submittedName>
</protein>
<dbReference type="InterPro" id="IPR036236">
    <property type="entry name" value="Znf_C2H2_sf"/>
</dbReference>
<dbReference type="PROSITE" id="PS50157">
    <property type="entry name" value="ZINC_FINGER_C2H2_2"/>
    <property type="match status" value="2"/>
</dbReference>